<name>A0A0V0SI30_9BILA</name>
<evidence type="ECO:0008006" key="4">
    <source>
        <dbReference type="Google" id="ProtNLM"/>
    </source>
</evidence>
<dbReference type="EMBL" id="JYDL01000009">
    <property type="protein sequence ID" value="KRX25989.1"/>
    <property type="molecule type" value="Genomic_DNA"/>
</dbReference>
<feature type="transmembrane region" description="Helical" evidence="1">
    <location>
        <begin position="117"/>
        <end position="141"/>
    </location>
</feature>
<keyword evidence="1" id="KW-1133">Transmembrane helix</keyword>
<feature type="transmembrane region" description="Helical" evidence="1">
    <location>
        <begin position="70"/>
        <end position="97"/>
    </location>
</feature>
<protein>
    <recommendedName>
        <fullName evidence="4">G-protein coupled receptors family 1 profile domain-containing protein</fullName>
    </recommendedName>
</protein>
<feature type="transmembrane region" description="Helical" evidence="1">
    <location>
        <begin position="153"/>
        <end position="175"/>
    </location>
</feature>
<feature type="transmembrane region" description="Helical" evidence="1">
    <location>
        <begin position="36"/>
        <end position="58"/>
    </location>
</feature>
<feature type="transmembrane region" description="Helical" evidence="1">
    <location>
        <begin position="205"/>
        <end position="224"/>
    </location>
</feature>
<dbReference type="AlphaFoldDB" id="A0A0V0SI30"/>
<keyword evidence="1" id="KW-0472">Membrane</keyword>
<evidence type="ECO:0000313" key="2">
    <source>
        <dbReference type="EMBL" id="KRX25989.1"/>
    </source>
</evidence>
<dbReference type="OrthoDB" id="5917765at2759"/>
<gene>
    <name evidence="2" type="ORF">T07_13254</name>
</gene>
<dbReference type="Gene3D" id="1.20.1070.10">
    <property type="entry name" value="Rhodopsin 7-helix transmembrane proteins"/>
    <property type="match status" value="1"/>
</dbReference>
<feature type="transmembrane region" description="Helical" evidence="1">
    <location>
        <begin position="256"/>
        <end position="278"/>
    </location>
</feature>
<keyword evidence="1" id="KW-0812">Transmembrane</keyword>
<dbReference type="Proteomes" id="UP000054630">
    <property type="component" value="Unassembled WGS sequence"/>
</dbReference>
<evidence type="ECO:0000256" key="1">
    <source>
        <dbReference type="SAM" id="Phobius"/>
    </source>
</evidence>
<accession>A0A0V0SI30</accession>
<evidence type="ECO:0000313" key="3">
    <source>
        <dbReference type="Proteomes" id="UP000054630"/>
    </source>
</evidence>
<keyword evidence="3" id="KW-1185">Reference proteome</keyword>
<comment type="caution">
    <text evidence="2">The sequence shown here is derived from an EMBL/GenBank/DDBJ whole genome shotgun (WGS) entry which is preliminary data.</text>
</comment>
<sequence>MDDISMIGSWNVSSLRIKILLNSDKLKYTNEATVSWILLTLGLVNFFCNFPSLLAILLSKKLRCTNPMNMFGLLFFAYTIYNFGVVARNTVLLWHQYTFGHRIMQRNHCMLLWLTEQLGFLLIIDINVIIVAQFFFMIILNSRNLKMATITRYTLNILLAGICIAHLLNEIVTIFTLNDTTDPYRCSLLSGTTKLNTKSSKMQCIATTFTLIIVYIILAIIMQVKFRTTTTTTTQPITDRQSENLHTTVQNSKFHIFMMTCCFFCTTVIILKFITYSYLRTNRPNSVVVFMVRAINILPHLAGTVYFATVYWRCSRFQKVLHNLFKCKVNICKKRKNADNSSNQSNDSTKKY</sequence>
<proteinExistence type="predicted"/>
<reference evidence="2 3" key="1">
    <citation type="submission" date="2015-01" db="EMBL/GenBank/DDBJ databases">
        <title>Evolution of Trichinella species and genotypes.</title>
        <authorList>
            <person name="Korhonen P.K."/>
            <person name="Edoardo P."/>
            <person name="Giuseppe L.R."/>
            <person name="Gasser R.B."/>
        </authorList>
    </citation>
    <scope>NUCLEOTIDE SEQUENCE [LARGE SCALE GENOMIC DNA]</scope>
    <source>
        <strain evidence="2">ISS37</strain>
    </source>
</reference>
<feature type="transmembrane region" description="Helical" evidence="1">
    <location>
        <begin position="290"/>
        <end position="312"/>
    </location>
</feature>
<organism evidence="2 3">
    <name type="scientific">Trichinella nelsoni</name>
    <dbReference type="NCBI Taxonomy" id="6336"/>
    <lineage>
        <taxon>Eukaryota</taxon>
        <taxon>Metazoa</taxon>
        <taxon>Ecdysozoa</taxon>
        <taxon>Nematoda</taxon>
        <taxon>Enoplea</taxon>
        <taxon>Dorylaimia</taxon>
        <taxon>Trichinellida</taxon>
        <taxon>Trichinellidae</taxon>
        <taxon>Trichinella</taxon>
    </lineage>
</organism>